<feature type="compositionally biased region" description="Acidic residues" evidence="1">
    <location>
        <begin position="48"/>
        <end position="61"/>
    </location>
</feature>
<gene>
    <name evidence="2" type="ORF">Z518_06716</name>
</gene>
<dbReference type="HOGENOM" id="CLU_2759183_0_0_1"/>
<dbReference type="AlphaFoldDB" id="A0A0D2J2K6"/>
<name>A0A0D2J2K6_9EURO</name>
<evidence type="ECO:0000256" key="1">
    <source>
        <dbReference type="SAM" id="MobiDB-lite"/>
    </source>
</evidence>
<evidence type="ECO:0000313" key="3">
    <source>
        <dbReference type="Proteomes" id="UP000053617"/>
    </source>
</evidence>
<reference evidence="2 3" key="1">
    <citation type="submission" date="2015-01" db="EMBL/GenBank/DDBJ databases">
        <title>The Genome Sequence of Rhinocladiella mackenzie CBS 650.93.</title>
        <authorList>
            <consortium name="The Broad Institute Genomics Platform"/>
            <person name="Cuomo C."/>
            <person name="de Hoog S."/>
            <person name="Gorbushina A."/>
            <person name="Stielow B."/>
            <person name="Teixiera M."/>
            <person name="Abouelleil A."/>
            <person name="Chapman S.B."/>
            <person name="Priest M."/>
            <person name="Young S.K."/>
            <person name="Wortman J."/>
            <person name="Nusbaum C."/>
            <person name="Birren B."/>
        </authorList>
    </citation>
    <scope>NUCLEOTIDE SEQUENCE [LARGE SCALE GENOMIC DNA]</scope>
    <source>
        <strain evidence="2 3">CBS 650.93</strain>
    </source>
</reference>
<accession>A0A0D2J2K6</accession>
<dbReference type="Proteomes" id="UP000053617">
    <property type="component" value="Unassembled WGS sequence"/>
</dbReference>
<organism evidence="2 3">
    <name type="scientific">Rhinocladiella mackenziei CBS 650.93</name>
    <dbReference type="NCBI Taxonomy" id="1442369"/>
    <lineage>
        <taxon>Eukaryota</taxon>
        <taxon>Fungi</taxon>
        <taxon>Dikarya</taxon>
        <taxon>Ascomycota</taxon>
        <taxon>Pezizomycotina</taxon>
        <taxon>Eurotiomycetes</taxon>
        <taxon>Chaetothyriomycetidae</taxon>
        <taxon>Chaetothyriales</taxon>
        <taxon>Herpotrichiellaceae</taxon>
        <taxon>Rhinocladiella</taxon>
    </lineage>
</organism>
<keyword evidence="3" id="KW-1185">Reference proteome</keyword>
<protein>
    <submittedName>
        <fullName evidence="2">Uncharacterized protein</fullName>
    </submittedName>
</protein>
<feature type="region of interest" description="Disordered" evidence="1">
    <location>
        <begin position="44"/>
        <end position="70"/>
    </location>
</feature>
<proteinExistence type="predicted"/>
<sequence length="70" mass="7982">MEGLDLNLNSLHLNEEEVAAKQSTPDKFAHYRATYGWDWNIDTIQKGEDEDGDDADDVVQDEEQRGDDVN</sequence>
<dbReference type="VEuPathDB" id="FungiDB:Z518_06716"/>
<dbReference type="EMBL" id="KN847479">
    <property type="protein sequence ID" value="KIX03165.1"/>
    <property type="molecule type" value="Genomic_DNA"/>
</dbReference>
<evidence type="ECO:0000313" key="2">
    <source>
        <dbReference type="EMBL" id="KIX03165.1"/>
    </source>
</evidence>
<dbReference type="RefSeq" id="XP_013270301.1">
    <property type="nucleotide sequence ID" value="XM_013414847.1"/>
</dbReference>
<dbReference type="GeneID" id="25294787"/>